<comment type="similarity">
    <text evidence="1">Belongs to the AHA1 family.</text>
</comment>
<dbReference type="Proteomes" id="UP000666369">
    <property type="component" value="Unassembled WGS sequence"/>
</dbReference>
<proteinExistence type="inferred from homology"/>
<dbReference type="Pfam" id="PF08327">
    <property type="entry name" value="AHSA1"/>
    <property type="match status" value="1"/>
</dbReference>
<sequence>MTHIVENFDSKLDLVFERDVDIAPELIWAAWTKPEHLVHWFTPVPWKTLEAECDVRPGGLFRSVMAGPNGERHENIGTYLEVVAHRRLCWTDALGPGYRPTSNAFVTAVVSMEPLPGGGTRYIACARHKDEATVQAHIAMGFKDGWGKALDQLVAYMKTQSGSLS</sequence>
<dbReference type="Gene3D" id="3.30.530.20">
    <property type="match status" value="1"/>
</dbReference>
<evidence type="ECO:0000256" key="1">
    <source>
        <dbReference type="ARBA" id="ARBA00006817"/>
    </source>
</evidence>
<dbReference type="SUPFAM" id="SSF55961">
    <property type="entry name" value="Bet v1-like"/>
    <property type="match status" value="1"/>
</dbReference>
<accession>A0ABX0FKC9</accession>
<name>A0ABX0FKC9_9BURK</name>
<gene>
    <name evidence="3" type="ORF">GW587_11720</name>
</gene>
<keyword evidence="4" id="KW-1185">Reference proteome</keyword>
<dbReference type="InterPro" id="IPR013538">
    <property type="entry name" value="ASHA1/2-like_C"/>
</dbReference>
<evidence type="ECO:0000313" key="4">
    <source>
        <dbReference type="Proteomes" id="UP000666369"/>
    </source>
</evidence>
<organism evidence="3 4">
    <name type="scientific">Duganella aceris</name>
    <dbReference type="NCBI Taxonomy" id="2703883"/>
    <lineage>
        <taxon>Bacteria</taxon>
        <taxon>Pseudomonadati</taxon>
        <taxon>Pseudomonadota</taxon>
        <taxon>Betaproteobacteria</taxon>
        <taxon>Burkholderiales</taxon>
        <taxon>Oxalobacteraceae</taxon>
        <taxon>Telluria group</taxon>
        <taxon>Duganella</taxon>
    </lineage>
</organism>
<dbReference type="RefSeq" id="WP_166102697.1">
    <property type="nucleotide sequence ID" value="NZ_JAADJT010000004.1"/>
</dbReference>
<dbReference type="InterPro" id="IPR023393">
    <property type="entry name" value="START-like_dom_sf"/>
</dbReference>
<dbReference type="EMBL" id="JAADJT010000004">
    <property type="protein sequence ID" value="NGZ84919.1"/>
    <property type="molecule type" value="Genomic_DNA"/>
</dbReference>
<dbReference type="CDD" id="cd08896">
    <property type="entry name" value="SRPBCC_CalC_Aha1-like_3"/>
    <property type="match status" value="1"/>
</dbReference>
<evidence type="ECO:0000313" key="3">
    <source>
        <dbReference type="EMBL" id="NGZ84919.1"/>
    </source>
</evidence>
<comment type="caution">
    <text evidence="3">The sequence shown here is derived from an EMBL/GenBank/DDBJ whole genome shotgun (WGS) entry which is preliminary data.</text>
</comment>
<evidence type="ECO:0000259" key="2">
    <source>
        <dbReference type="Pfam" id="PF08327"/>
    </source>
</evidence>
<protein>
    <submittedName>
        <fullName evidence="3">SRPBCC family protein</fullName>
    </submittedName>
</protein>
<reference evidence="4" key="1">
    <citation type="submission" date="2023-07" db="EMBL/GenBank/DDBJ databases">
        <title>Duganella aceri sp. nov., isolated from tree sap.</title>
        <authorList>
            <person name="Kim I.S."/>
        </authorList>
    </citation>
    <scope>NUCLEOTIDE SEQUENCE [LARGE SCALE GENOMIC DNA]</scope>
    <source>
        <strain evidence="4">SAP-35</strain>
    </source>
</reference>
<feature type="domain" description="Activator of Hsp90 ATPase homologue 1/2-like C-terminal" evidence="2">
    <location>
        <begin position="23"/>
        <end position="157"/>
    </location>
</feature>